<reference evidence="2 3" key="1">
    <citation type="submission" date="2017-11" db="EMBL/GenBank/DDBJ databases">
        <title>Draft genome sequence of Mitsuaria sp. HWN-4.</title>
        <authorList>
            <person name="Gundlapally S.R."/>
        </authorList>
    </citation>
    <scope>NUCLEOTIDE SEQUENCE [LARGE SCALE GENOMIC DNA]</scope>
    <source>
        <strain evidence="2 3">HWN-4</strain>
    </source>
</reference>
<evidence type="ECO:0000256" key="1">
    <source>
        <dbReference type="SAM" id="Phobius"/>
    </source>
</evidence>
<comment type="caution">
    <text evidence="2">The sequence shown here is derived from an EMBL/GenBank/DDBJ whole genome shotgun (WGS) entry which is preliminary data.</text>
</comment>
<accession>A0A2G9C9B6</accession>
<dbReference type="Proteomes" id="UP000231501">
    <property type="component" value="Unassembled WGS sequence"/>
</dbReference>
<keyword evidence="1" id="KW-0812">Transmembrane</keyword>
<dbReference type="AlphaFoldDB" id="A0A2G9C9B6"/>
<name>A0A2G9C9B6_9BURK</name>
<dbReference type="EMBL" id="PEOG01000045">
    <property type="protein sequence ID" value="PIM52129.1"/>
    <property type="molecule type" value="Genomic_DNA"/>
</dbReference>
<protein>
    <submittedName>
        <fullName evidence="2">Uncharacterized protein</fullName>
    </submittedName>
</protein>
<evidence type="ECO:0000313" key="3">
    <source>
        <dbReference type="Proteomes" id="UP000231501"/>
    </source>
</evidence>
<proteinExistence type="predicted"/>
<keyword evidence="1" id="KW-1133">Transmembrane helix</keyword>
<sequence length="145" mass="15819">MPLRRLLAFLLGVVLGMAAIVAFLHASRSESFKVRKVHLIQSNWIDIERAFGTGKGTVARALEVIALDGQHSMRIIDRDLERAQAFVDRHAPGTEIDVWSSPDGSQLHAPELADLAPYGLGLFIALVPVAMLSALLTLRTKSRPA</sequence>
<organism evidence="2 3">
    <name type="scientific">Roseateles chitinivorans</name>
    <dbReference type="NCBI Taxonomy" id="2917965"/>
    <lineage>
        <taxon>Bacteria</taxon>
        <taxon>Pseudomonadati</taxon>
        <taxon>Pseudomonadota</taxon>
        <taxon>Betaproteobacteria</taxon>
        <taxon>Burkholderiales</taxon>
        <taxon>Sphaerotilaceae</taxon>
        <taxon>Roseateles</taxon>
    </lineage>
</organism>
<feature type="transmembrane region" description="Helical" evidence="1">
    <location>
        <begin position="115"/>
        <end position="138"/>
    </location>
</feature>
<keyword evidence="3" id="KW-1185">Reference proteome</keyword>
<gene>
    <name evidence="2" type="ORF">CS062_16380</name>
</gene>
<keyword evidence="1" id="KW-0472">Membrane</keyword>
<evidence type="ECO:0000313" key="2">
    <source>
        <dbReference type="EMBL" id="PIM52129.1"/>
    </source>
</evidence>